<dbReference type="Proteomes" id="UP000281726">
    <property type="component" value="Unassembled WGS sequence"/>
</dbReference>
<dbReference type="PROSITE" id="PS50801">
    <property type="entry name" value="STAS"/>
    <property type="match status" value="1"/>
</dbReference>
<dbReference type="NCBIfam" id="TIGR00377">
    <property type="entry name" value="ant_ant_sig"/>
    <property type="match status" value="1"/>
</dbReference>
<dbReference type="EMBL" id="RBAK01000004">
    <property type="protein sequence ID" value="RKN47673.1"/>
    <property type="molecule type" value="Genomic_DNA"/>
</dbReference>
<dbReference type="OrthoDB" id="3386179at2"/>
<dbReference type="InterPro" id="IPR003658">
    <property type="entry name" value="Anti-sigma_ant"/>
</dbReference>
<sequence>MVGADRMESCVALTIDMTQQEPVTRFRLSGEMDVATSGYVHDAVIAALAIDSVRDVTLDFTHLTLIDSSGMGTLVACQRAVAVRGGTLRLENLAHFVRRQLFAAGLLGLLCGGDDGSAASSN</sequence>
<evidence type="ECO:0000259" key="3">
    <source>
        <dbReference type="PROSITE" id="PS50801"/>
    </source>
</evidence>
<comment type="caution">
    <text evidence="4">The sequence shown here is derived from an EMBL/GenBank/DDBJ whole genome shotgun (WGS) entry which is preliminary data.</text>
</comment>
<dbReference type="AlphaFoldDB" id="A0A3A9ZHC0"/>
<dbReference type="Pfam" id="PF01740">
    <property type="entry name" value="STAS"/>
    <property type="match status" value="1"/>
</dbReference>
<dbReference type="InterPro" id="IPR036513">
    <property type="entry name" value="STAS_dom_sf"/>
</dbReference>
<protein>
    <recommendedName>
        <fullName evidence="2">Anti-sigma factor antagonist</fullName>
    </recommendedName>
</protein>
<comment type="similarity">
    <text evidence="1 2">Belongs to the anti-sigma-factor antagonist family.</text>
</comment>
<evidence type="ECO:0000256" key="2">
    <source>
        <dbReference type="RuleBase" id="RU003749"/>
    </source>
</evidence>
<evidence type="ECO:0000256" key="1">
    <source>
        <dbReference type="ARBA" id="ARBA00009013"/>
    </source>
</evidence>
<feature type="domain" description="STAS" evidence="3">
    <location>
        <begin position="13"/>
        <end position="122"/>
    </location>
</feature>
<keyword evidence="5" id="KW-1185">Reference proteome</keyword>
<dbReference type="InterPro" id="IPR002645">
    <property type="entry name" value="STAS_dom"/>
</dbReference>
<dbReference type="Gene3D" id="3.30.750.24">
    <property type="entry name" value="STAS domain"/>
    <property type="match status" value="1"/>
</dbReference>
<evidence type="ECO:0000313" key="5">
    <source>
        <dbReference type="Proteomes" id="UP000281726"/>
    </source>
</evidence>
<reference evidence="4 5" key="1">
    <citation type="journal article" date="2004" name="Syst. Appl. Microbiol.">
        <title>Cryptoendolithic actinomycetes from antarctic sandstone rock samples: Micromonospora endolithica sp. nov. and two isolates related to Micromonospora coerulea Jensen 1932.</title>
        <authorList>
            <person name="Hirsch P."/>
            <person name="Mevs U."/>
            <person name="Kroppenstedt R.M."/>
            <person name="Schumann P."/>
            <person name="Stackebrandt E."/>
        </authorList>
    </citation>
    <scope>NUCLEOTIDE SEQUENCE [LARGE SCALE GENOMIC DNA]</scope>
    <source>
        <strain evidence="4 5">JCM 12677</strain>
    </source>
</reference>
<accession>A0A3A9ZHC0</accession>
<name>A0A3A9ZHC0_9ACTN</name>
<dbReference type="CDD" id="cd07043">
    <property type="entry name" value="STAS_anti-anti-sigma_factors"/>
    <property type="match status" value="1"/>
</dbReference>
<organism evidence="4 5">
    <name type="scientific">Micromonospora endolithica</name>
    <dbReference type="NCBI Taxonomy" id="230091"/>
    <lineage>
        <taxon>Bacteria</taxon>
        <taxon>Bacillati</taxon>
        <taxon>Actinomycetota</taxon>
        <taxon>Actinomycetes</taxon>
        <taxon>Micromonosporales</taxon>
        <taxon>Micromonosporaceae</taxon>
        <taxon>Micromonospora</taxon>
    </lineage>
</organism>
<dbReference type="GO" id="GO:0043856">
    <property type="term" value="F:anti-sigma factor antagonist activity"/>
    <property type="evidence" value="ECO:0007669"/>
    <property type="project" value="InterPro"/>
</dbReference>
<gene>
    <name evidence="4" type="ORF">D7223_13035</name>
</gene>
<dbReference type="SUPFAM" id="SSF52091">
    <property type="entry name" value="SpoIIaa-like"/>
    <property type="match status" value="1"/>
</dbReference>
<proteinExistence type="inferred from homology"/>
<evidence type="ECO:0000313" key="4">
    <source>
        <dbReference type="EMBL" id="RKN47673.1"/>
    </source>
</evidence>